<dbReference type="Gene3D" id="2.60.40.1120">
    <property type="entry name" value="Carboxypeptidase-like, regulatory domain"/>
    <property type="match status" value="1"/>
</dbReference>
<dbReference type="SUPFAM" id="SSF56935">
    <property type="entry name" value="Porins"/>
    <property type="match status" value="1"/>
</dbReference>
<dbReference type="STRING" id="28136.SAMN02745202_01501"/>
<sequence length="1029" mass="114573">MVQILKIWKYMRKCLVASLLIIPYQVNAQTVLSVSGSVADTHGEPLIGATIRTSGTPSGVITDIDGHFSINVKSLRDTLYVSYIGYEAQSEPIAGRKVLNFTLQEDVGKLGDVVVVGYGTQKKESVVGAITTINPDRLKSGTSRSLSNNLAGQVPGIIAVQRSGEPGYDNSSFWIRGISTFQSGRNPLVLVDGIERSLNDIDPNEIESFSVLKDAAASAVYGVRGANGVILINTKRGRIGKPTVNITFESAVTQPTKLPDFVNGAKYMEVMNSIATENGKRPIYSDEQIYNTRYHLDTDIYPDVNWLDAITKDYASNSHATIDVNGGSDIIRYSLVGAYYGESGILAHDKSQSWDSSLRLNRYNMRSNVDINITPTTLLRFNIGGYLQSRRGTPESIDDIFNQAFTITPIAHPAQYSNGKFARVVYRENPYVLATQRGYKTTNSSKIESLFALEQDLKFITSGLKFKGTFSFDSYSSNYVTRAKWPDMYNPAVGRNAVTGELKMGALDTEGQDYLGYEKGSDWGNRSTYLEFNFSYNRVLAKKHTIDAMFMGNWRNYDDGSKQPYRNQGFAGRFSYNYASKYIAEFNFGYNGSENFAKGKRYGFFPSVAGGWIISEEKFMQKLRPVLSKAKVRVSYGLAGNSSLDGRRFAYLSEISTTDAYEFGYNKEWSIRGKWEGAIGVPGLTWETVHKTDAGLELGFFNDALQVQFDYFKEQRRDIFMKRSNYPASAGFSEAPWANIGKVDNNGFEVSLTLNKQLTHDFFISAQANVTYAKNKILENDEALSKRGTYRSTIGRSVGQLEGLVAERLFTNNDFIDPTKGILKPGIPIQSYTSTVRPGDIKYKDLNADGIIDALDITAIGGTSDPRLIYGFGVNLVYKYFDLGMLFQGNGCTWQIIGRSQDFLPGGGNSATGNILSNVDDRWTVDRPSQNVFYPRLTAGPNANNSQASTWWLKDMSMLRMKEIEIGYSLPKNLIAKIYLSKARLYLRGTNLLTLSKFKLWDPEVTSSNSNGLRYPIMKSFSMGIEIAF</sequence>
<keyword evidence="2" id="KW-0732">Signal</keyword>
<dbReference type="eggNOG" id="COG1629">
    <property type="taxonomic scope" value="Bacteria"/>
</dbReference>
<dbReference type="Pfam" id="PF13715">
    <property type="entry name" value="CarbopepD_reg_2"/>
    <property type="match status" value="1"/>
</dbReference>
<evidence type="ECO:0000313" key="5">
    <source>
        <dbReference type="Proteomes" id="UP000190065"/>
    </source>
</evidence>
<dbReference type="RefSeq" id="WP_078805672.1">
    <property type="nucleotide sequence ID" value="NZ_FUXK01000016.1"/>
</dbReference>
<dbReference type="InterPro" id="IPR039426">
    <property type="entry name" value="TonB-dep_rcpt-like"/>
</dbReference>
<dbReference type="NCBIfam" id="TIGR04057">
    <property type="entry name" value="SusC_RagA_signa"/>
    <property type="match status" value="1"/>
</dbReference>
<proteinExistence type="inferred from homology"/>
<dbReference type="InterPro" id="IPR023997">
    <property type="entry name" value="TonB-dep_OMP_SusC/RagA_CS"/>
</dbReference>
<dbReference type="NCBIfam" id="TIGR04056">
    <property type="entry name" value="OMP_RagA_SusC"/>
    <property type="match status" value="1"/>
</dbReference>
<dbReference type="Gene3D" id="2.170.130.10">
    <property type="entry name" value="TonB-dependent receptor, plug domain"/>
    <property type="match status" value="1"/>
</dbReference>
<evidence type="ECO:0000313" key="4">
    <source>
        <dbReference type="EMBL" id="SJZ93200.1"/>
    </source>
</evidence>
<feature type="domain" description="TonB-dependent receptor plug" evidence="3">
    <location>
        <begin position="123"/>
        <end position="229"/>
    </location>
</feature>
<reference evidence="4 5" key="1">
    <citation type="submission" date="2017-02" db="EMBL/GenBank/DDBJ databases">
        <authorList>
            <person name="Peterson S.W."/>
        </authorList>
    </citation>
    <scope>NUCLEOTIDE SEQUENCE [LARGE SCALE GENOMIC DNA]</scope>
    <source>
        <strain evidence="4 5">ATCC 43324</strain>
    </source>
</reference>
<dbReference type="InterPro" id="IPR037066">
    <property type="entry name" value="Plug_dom_sf"/>
</dbReference>
<protein>
    <submittedName>
        <fullName evidence="4">TonB-linked outer membrane protein, SusC/RagA family</fullName>
    </submittedName>
</protein>
<gene>
    <name evidence="4" type="ORF">SAMN02745202_01501</name>
</gene>
<comment type="similarity">
    <text evidence="1">Belongs to the TonB-dependent receptor family.</text>
</comment>
<keyword evidence="1" id="KW-0812">Transmembrane</keyword>
<evidence type="ECO:0000256" key="1">
    <source>
        <dbReference type="PROSITE-ProRule" id="PRU01360"/>
    </source>
</evidence>
<organism evidence="4 5">
    <name type="scientific">Segatella oulorum</name>
    <dbReference type="NCBI Taxonomy" id="28136"/>
    <lineage>
        <taxon>Bacteria</taxon>
        <taxon>Pseudomonadati</taxon>
        <taxon>Bacteroidota</taxon>
        <taxon>Bacteroidia</taxon>
        <taxon>Bacteroidales</taxon>
        <taxon>Prevotellaceae</taxon>
        <taxon>Segatella</taxon>
    </lineage>
</organism>
<dbReference type="Pfam" id="PF07715">
    <property type="entry name" value="Plug"/>
    <property type="match status" value="1"/>
</dbReference>
<dbReference type="AlphaFoldDB" id="A0A1T4PNP8"/>
<name>A0A1T4PNP8_9BACT</name>
<evidence type="ECO:0000259" key="3">
    <source>
        <dbReference type="Pfam" id="PF07715"/>
    </source>
</evidence>
<dbReference type="PROSITE" id="PS52016">
    <property type="entry name" value="TONB_DEPENDENT_REC_3"/>
    <property type="match status" value="1"/>
</dbReference>
<dbReference type="InterPro" id="IPR008969">
    <property type="entry name" value="CarboxyPept-like_regulatory"/>
</dbReference>
<keyword evidence="1" id="KW-0813">Transport</keyword>
<keyword evidence="1" id="KW-1134">Transmembrane beta strand</keyword>
<accession>A0A1T4PNP8</accession>
<dbReference type="FunFam" id="2.170.130.10:FF:000003">
    <property type="entry name" value="SusC/RagA family TonB-linked outer membrane protein"/>
    <property type="match status" value="1"/>
</dbReference>
<feature type="signal peptide" evidence="2">
    <location>
        <begin position="1"/>
        <end position="28"/>
    </location>
</feature>
<dbReference type="GO" id="GO:0009279">
    <property type="term" value="C:cell outer membrane"/>
    <property type="evidence" value="ECO:0007669"/>
    <property type="project" value="UniProtKB-SubCell"/>
</dbReference>
<dbReference type="EMBL" id="FUXK01000016">
    <property type="protein sequence ID" value="SJZ93200.1"/>
    <property type="molecule type" value="Genomic_DNA"/>
</dbReference>
<evidence type="ECO:0000256" key="2">
    <source>
        <dbReference type="SAM" id="SignalP"/>
    </source>
</evidence>
<dbReference type="Proteomes" id="UP000190065">
    <property type="component" value="Unassembled WGS sequence"/>
</dbReference>
<keyword evidence="1" id="KW-0998">Cell outer membrane</keyword>
<dbReference type="InterPro" id="IPR012910">
    <property type="entry name" value="Plug_dom"/>
</dbReference>
<keyword evidence="1" id="KW-0472">Membrane</keyword>
<feature type="chain" id="PRO_5012323510" evidence="2">
    <location>
        <begin position="29"/>
        <end position="1029"/>
    </location>
</feature>
<dbReference type="InterPro" id="IPR023996">
    <property type="entry name" value="TonB-dep_OMP_SusC/RagA"/>
</dbReference>
<dbReference type="SUPFAM" id="SSF49464">
    <property type="entry name" value="Carboxypeptidase regulatory domain-like"/>
    <property type="match status" value="1"/>
</dbReference>
<comment type="subcellular location">
    <subcellularLocation>
        <location evidence="1">Cell outer membrane</location>
        <topology evidence="1">Multi-pass membrane protein</topology>
    </subcellularLocation>
</comment>